<proteinExistence type="predicted"/>
<dbReference type="InterPro" id="IPR043198">
    <property type="entry name" value="Cyclin/Ssn8"/>
</dbReference>
<dbReference type="PANTHER" id="PTHR10026">
    <property type="entry name" value="CYCLIN"/>
    <property type="match status" value="1"/>
</dbReference>
<dbReference type="CDD" id="cd20524">
    <property type="entry name" value="CYCLIN_CCNH_rpt1"/>
    <property type="match status" value="1"/>
</dbReference>
<dbReference type="RefSeq" id="XP_033391826.1">
    <property type="nucleotide sequence ID" value="XM_033537637.1"/>
</dbReference>
<evidence type="ECO:0000259" key="5">
    <source>
        <dbReference type="Pfam" id="PF16899"/>
    </source>
</evidence>
<protein>
    <recommendedName>
        <fullName evidence="1">RNA polymerase II holoenzyme cyclin-like subunit</fullName>
    </recommendedName>
</protein>
<evidence type="ECO:0000313" key="7">
    <source>
        <dbReference type="Proteomes" id="UP000799438"/>
    </source>
</evidence>
<dbReference type="InterPro" id="IPR031658">
    <property type="entry name" value="Cyclin_C_2"/>
</dbReference>
<dbReference type="Proteomes" id="UP000799438">
    <property type="component" value="Unassembled WGS sequence"/>
</dbReference>
<accession>A0A6A6AXX8</accession>
<dbReference type="AlphaFoldDB" id="A0A6A6AXX8"/>
<keyword evidence="2" id="KW-0195">Cyclin</keyword>
<organism evidence="6 7">
    <name type="scientific">Aplosporella prunicola CBS 121167</name>
    <dbReference type="NCBI Taxonomy" id="1176127"/>
    <lineage>
        <taxon>Eukaryota</taxon>
        <taxon>Fungi</taxon>
        <taxon>Dikarya</taxon>
        <taxon>Ascomycota</taxon>
        <taxon>Pezizomycotina</taxon>
        <taxon>Dothideomycetes</taxon>
        <taxon>Dothideomycetes incertae sedis</taxon>
        <taxon>Botryosphaeriales</taxon>
        <taxon>Aplosporellaceae</taxon>
        <taxon>Aplosporella</taxon>
    </lineage>
</organism>
<feature type="domain" description="Cyclin C-terminal" evidence="5">
    <location>
        <begin position="163"/>
        <end position="299"/>
    </location>
</feature>
<dbReference type="InterPro" id="IPR036915">
    <property type="entry name" value="Cyclin-like_sf"/>
</dbReference>
<dbReference type="GeneID" id="54295133"/>
<feature type="compositionally biased region" description="Basic and acidic residues" evidence="3">
    <location>
        <begin position="357"/>
        <end position="366"/>
    </location>
</feature>
<dbReference type="Pfam" id="PF16899">
    <property type="entry name" value="Cyclin_C_2"/>
    <property type="match status" value="1"/>
</dbReference>
<reference evidence="6" key="1">
    <citation type="journal article" date="2020" name="Stud. Mycol.">
        <title>101 Dothideomycetes genomes: a test case for predicting lifestyles and emergence of pathogens.</title>
        <authorList>
            <person name="Haridas S."/>
            <person name="Albert R."/>
            <person name="Binder M."/>
            <person name="Bloem J."/>
            <person name="Labutti K."/>
            <person name="Salamov A."/>
            <person name="Andreopoulos B."/>
            <person name="Baker S."/>
            <person name="Barry K."/>
            <person name="Bills G."/>
            <person name="Bluhm B."/>
            <person name="Cannon C."/>
            <person name="Castanera R."/>
            <person name="Culley D."/>
            <person name="Daum C."/>
            <person name="Ezra D."/>
            <person name="Gonzalez J."/>
            <person name="Henrissat B."/>
            <person name="Kuo A."/>
            <person name="Liang C."/>
            <person name="Lipzen A."/>
            <person name="Lutzoni F."/>
            <person name="Magnuson J."/>
            <person name="Mondo S."/>
            <person name="Nolan M."/>
            <person name="Ohm R."/>
            <person name="Pangilinan J."/>
            <person name="Park H.-J."/>
            <person name="Ramirez L."/>
            <person name="Alfaro M."/>
            <person name="Sun H."/>
            <person name="Tritt A."/>
            <person name="Yoshinaga Y."/>
            <person name="Zwiers L.-H."/>
            <person name="Turgeon B."/>
            <person name="Goodwin S."/>
            <person name="Spatafora J."/>
            <person name="Crous P."/>
            <person name="Grigoriev I."/>
        </authorList>
    </citation>
    <scope>NUCLEOTIDE SEQUENCE</scope>
    <source>
        <strain evidence="6">CBS 121167</strain>
    </source>
</reference>
<evidence type="ECO:0000256" key="1">
    <source>
        <dbReference type="ARBA" id="ARBA00014912"/>
    </source>
</evidence>
<evidence type="ECO:0000256" key="2">
    <source>
        <dbReference type="ARBA" id="ARBA00023127"/>
    </source>
</evidence>
<keyword evidence="7" id="KW-1185">Reference proteome</keyword>
<gene>
    <name evidence="6" type="ORF">K452DRAFT_238056</name>
</gene>
<dbReference type="SUPFAM" id="SSF47954">
    <property type="entry name" value="Cyclin-like"/>
    <property type="match status" value="2"/>
</dbReference>
<dbReference type="GO" id="GO:0006357">
    <property type="term" value="P:regulation of transcription by RNA polymerase II"/>
    <property type="evidence" value="ECO:0007669"/>
    <property type="project" value="InterPro"/>
</dbReference>
<dbReference type="Gene3D" id="1.10.472.10">
    <property type="entry name" value="Cyclin-like"/>
    <property type="match status" value="1"/>
</dbReference>
<evidence type="ECO:0000313" key="6">
    <source>
        <dbReference type="EMBL" id="KAF2136108.1"/>
    </source>
</evidence>
<dbReference type="OrthoDB" id="340962at2759"/>
<evidence type="ECO:0000256" key="3">
    <source>
        <dbReference type="SAM" id="MobiDB-lite"/>
    </source>
</evidence>
<feature type="region of interest" description="Disordered" evidence="3">
    <location>
        <begin position="353"/>
        <end position="380"/>
    </location>
</feature>
<feature type="domain" description="Cyclin N-terminal" evidence="4">
    <location>
        <begin position="86"/>
        <end position="158"/>
    </location>
</feature>
<name>A0A6A6AXX8_9PEZI</name>
<dbReference type="InterPro" id="IPR006671">
    <property type="entry name" value="Cyclin_N"/>
</dbReference>
<dbReference type="EMBL" id="ML995534">
    <property type="protein sequence ID" value="KAF2136108.1"/>
    <property type="molecule type" value="Genomic_DNA"/>
</dbReference>
<sequence length="380" mass="41915">MHLTEDELYRSSTQFRHWSFTPATLAAIRHATNAAAAERVRPHLPQDAALLTPEDELRLVTIFCSRCVALGQFLNEQPGHGFPFKVVATAVQYVRRFYLFNSLMIYDPKKIMPSCLFLATKTEGWHTKASDFAQKLPRTTADDILAPEYLISQALRFTFDVRHPHRGLDGGHMELMAMAKGAAPLLPGASATPQQVQDAMLQLPGPDGSAPPAEPSVTALLNREGRSWDAARRTLKSVALTTDAYFFYTPAQIWLAALVMADEPLARFYLDVKLPNDLLQAAEHKDKLLATVHACATMLHEGAAQEPDDEVRRLAKKRDACADPEKADLVSLHAASKRGGAVDGVVDDGVAKRRKLERQQSQREADAFWGPEIGKPESAA</sequence>
<evidence type="ECO:0000259" key="4">
    <source>
        <dbReference type="Pfam" id="PF00134"/>
    </source>
</evidence>
<dbReference type="GO" id="GO:0016538">
    <property type="term" value="F:cyclin-dependent protein serine/threonine kinase regulator activity"/>
    <property type="evidence" value="ECO:0007669"/>
    <property type="project" value="InterPro"/>
</dbReference>
<dbReference type="CDD" id="cd20525">
    <property type="entry name" value="CYCLIN_CCNH_rpt2"/>
    <property type="match status" value="1"/>
</dbReference>
<dbReference type="Pfam" id="PF00134">
    <property type="entry name" value="Cyclin_N"/>
    <property type="match status" value="1"/>
</dbReference>